<dbReference type="GO" id="GO:0005737">
    <property type="term" value="C:cytoplasm"/>
    <property type="evidence" value="ECO:0007669"/>
    <property type="project" value="UniProtKB-SubCell"/>
</dbReference>
<keyword evidence="4 6" id="KW-0067">ATP-binding</keyword>
<evidence type="ECO:0000256" key="6">
    <source>
        <dbReference type="PROSITE-ProRule" id="PRU00283"/>
    </source>
</evidence>
<dbReference type="STRING" id="67003.A0A1X0NMI8"/>
<dbReference type="GeneID" id="39989165"/>
<dbReference type="GO" id="GO:0005524">
    <property type="term" value="F:ATP binding"/>
    <property type="evidence" value="ECO:0007669"/>
    <property type="project" value="UniProtKB-UniRule"/>
</dbReference>
<keyword evidence="6 7" id="KW-0505">Motor protein</keyword>
<dbReference type="PANTHER" id="PTHR47969">
    <property type="entry name" value="CHROMOSOME-ASSOCIATED KINESIN KIF4A-RELATED"/>
    <property type="match status" value="1"/>
</dbReference>
<feature type="non-terminal residue" evidence="10">
    <location>
        <position position="1"/>
    </location>
</feature>
<feature type="domain" description="Kinesin motor" evidence="9">
    <location>
        <begin position="1"/>
        <end position="317"/>
    </location>
</feature>
<evidence type="ECO:0000256" key="4">
    <source>
        <dbReference type="ARBA" id="ARBA00022840"/>
    </source>
</evidence>
<keyword evidence="5 8" id="KW-0175">Coiled coil</keyword>
<keyword evidence="3 6" id="KW-0547">Nucleotide-binding</keyword>
<keyword evidence="2" id="KW-0963">Cytoplasm</keyword>
<dbReference type="Pfam" id="PF00225">
    <property type="entry name" value="Kinesin"/>
    <property type="match status" value="1"/>
</dbReference>
<organism evidence="10 11">
    <name type="scientific">Trypanosoma theileri</name>
    <dbReference type="NCBI Taxonomy" id="67003"/>
    <lineage>
        <taxon>Eukaryota</taxon>
        <taxon>Discoba</taxon>
        <taxon>Euglenozoa</taxon>
        <taxon>Kinetoplastea</taxon>
        <taxon>Metakinetoplastina</taxon>
        <taxon>Trypanosomatida</taxon>
        <taxon>Trypanosomatidae</taxon>
        <taxon>Trypanosoma</taxon>
    </lineage>
</organism>
<dbReference type="InterPro" id="IPR019821">
    <property type="entry name" value="Kinesin_motor_CS"/>
</dbReference>
<proteinExistence type="inferred from homology"/>
<dbReference type="GO" id="GO:0008017">
    <property type="term" value="F:microtubule binding"/>
    <property type="evidence" value="ECO:0007669"/>
    <property type="project" value="InterPro"/>
</dbReference>
<evidence type="ECO:0000256" key="2">
    <source>
        <dbReference type="ARBA" id="ARBA00022490"/>
    </source>
</evidence>
<evidence type="ECO:0000256" key="5">
    <source>
        <dbReference type="ARBA" id="ARBA00023054"/>
    </source>
</evidence>
<dbReference type="GO" id="GO:0007052">
    <property type="term" value="P:mitotic spindle organization"/>
    <property type="evidence" value="ECO:0007669"/>
    <property type="project" value="TreeGrafter"/>
</dbReference>
<feature type="binding site" evidence="6">
    <location>
        <begin position="75"/>
        <end position="82"/>
    </location>
    <ligand>
        <name>ATP</name>
        <dbReference type="ChEBI" id="CHEBI:30616"/>
    </ligand>
</feature>
<dbReference type="PANTHER" id="PTHR47969:SF15">
    <property type="entry name" value="CHROMOSOME-ASSOCIATED KINESIN KIF4A-RELATED"/>
    <property type="match status" value="1"/>
</dbReference>
<keyword evidence="7" id="KW-0493">Microtubule</keyword>
<dbReference type="GO" id="GO:0051231">
    <property type="term" value="P:spindle elongation"/>
    <property type="evidence" value="ECO:0007669"/>
    <property type="project" value="TreeGrafter"/>
</dbReference>
<feature type="coiled-coil region" evidence="8">
    <location>
        <begin position="371"/>
        <end position="426"/>
    </location>
</feature>
<dbReference type="InterPro" id="IPR001752">
    <property type="entry name" value="Kinesin_motor_dom"/>
</dbReference>
<evidence type="ECO:0000313" key="10">
    <source>
        <dbReference type="EMBL" id="ORC85340.1"/>
    </source>
</evidence>
<protein>
    <recommendedName>
        <fullName evidence="7">Kinesin-like protein</fullName>
    </recommendedName>
</protein>
<name>A0A1X0NMI8_9TRYP</name>
<dbReference type="Gene3D" id="3.40.850.10">
    <property type="entry name" value="Kinesin motor domain"/>
    <property type="match status" value="1"/>
</dbReference>
<comment type="subcellular location">
    <subcellularLocation>
        <location evidence="1">Cytoplasm</location>
    </subcellularLocation>
</comment>
<dbReference type="GO" id="GO:0005875">
    <property type="term" value="C:microtubule associated complex"/>
    <property type="evidence" value="ECO:0007669"/>
    <property type="project" value="TreeGrafter"/>
</dbReference>
<evidence type="ECO:0000313" key="11">
    <source>
        <dbReference type="Proteomes" id="UP000192257"/>
    </source>
</evidence>
<dbReference type="PROSITE" id="PS50067">
    <property type="entry name" value="KINESIN_MOTOR_2"/>
    <property type="match status" value="1"/>
</dbReference>
<evidence type="ECO:0000259" key="9">
    <source>
        <dbReference type="PROSITE" id="PS50067"/>
    </source>
</evidence>
<dbReference type="Proteomes" id="UP000192257">
    <property type="component" value="Unassembled WGS sequence"/>
</dbReference>
<sequence>LPNAAERETHSVTPVPTAAVVALDEKRVCVSNRRIYQVDHAFSSNDNTELIFYESVVSLIDRFLDGYNTTVLAYGQTGSGKTYTMDGLTPLVLRYIVEQMGGVTSQLSFQYVEVYGEALRDLLTTDPIGSTKHLQLHDADNSNVNNGNNGGGTTTVVVVGATRVKARNMEEVYDIINHGSRMRTTGATNMNEHSSRSHSIFTIFNHQRRSKLNLVDLAGSERNKKTLNVGQRFRESIAINGGLLALGNVIRALSRNHFQCPDNPRHVPYRSSKLTRLLQDSLGGNSVTLLIACVASDALNTDETTRTLQYSALSMHILNEPLPQFDERVAALAAEAEEKKNGEGRADNILYDGQYPSTAAAAVEASNTREVLGLRERVAVLEEQMQRCCEELKNDERVFAQQIHDMKRLLEENESLKRRVAFLEGRPHPSPKVIAEERAAEMNTTTTTSIPQGQQQQQQYQYQWISGSTPPSLNYMQNVLQSRGNVPQHHTELFPNSRPTTRIHNVGLSEGETMMEAGGQQQDLYQDVSKISKIGMGWNEGVAAAAAAAMNESIGVGKGTNNKNNNNDNYYYPNHDGDRMIEIEKANKEREEQLSLLAKEALYYQNSNSELRRRLRTVLELYEAQQREATMLRLEVKQIHDLLESGSRS</sequence>
<dbReference type="InterPro" id="IPR027417">
    <property type="entry name" value="P-loop_NTPase"/>
</dbReference>
<evidence type="ECO:0000256" key="7">
    <source>
        <dbReference type="RuleBase" id="RU000394"/>
    </source>
</evidence>
<evidence type="ECO:0000256" key="8">
    <source>
        <dbReference type="SAM" id="Coils"/>
    </source>
</evidence>
<dbReference type="RefSeq" id="XP_028879406.1">
    <property type="nucleotide sequence ID" value="XM_029029385.1"/>
</dbReference>
<comment type="similarity">
    <text evidence="6 7">Belongs to the TRAFAC class myosin-kinesin ATPase superfamily. Kinesin family.</text>
</comment>
<gene>
    <name evidence="10" type="ORF">TM35_000362000</name>
</gene>
<dbReference type="PROSITE" id="PS00411">
    <property type="entry name" value="KINESIN_MOTOR_1"/>
    <property type="match status" value="1"/>
</dbReference>
<reference evidence="10 11" key="1">
    <citation type="submission" date="2017-03" db="EMBL/GenBank/DDBJ databases">
        <title>An alternative strategy for trypanosome survival in the mammalian bloodstream revealed through genome and transcriptome analysis of the ubiquitous bovine parasite Trypanosoma (Megatrypanum) theileri.</title>
        <authorList>
            <person name="Kelly S."/>
            <person name="Ivens A."/>
            <person name="Mott A."/>
            <person name="O'Neill E."/>
            <person name="Emms D."/>
            <person name="Macleod O."/>
            <person name="Voorheis P."/>
            <person name="Matthews J."/>
            <person name="Matthews K."/>
            <person name="Carrington M."/>
        </authorList>
    </citation>
    <scope>NUCLEOTIDE SEQUENCE [LARGE SCALE GENOMIC DNA]</scope>
    <source>
        <strain evidence="10">Edinburgh</strain>
    </source>
</reference>
<evidence type="ECO:0000256" key="1">
    <source>
        <dbReference type="ARBA" id="ARBA00004496"/>
    </source>
</evidence>
<feature type="coiled-coil region" evidence="8">
    <location>
        <begin position="580"/>
        <end position="628"/>
    </location>
</feature>
<dbReference type="VEuPathDB" id="TriTrypDB:TM35_000362000"/>
<dbReference type="SMART" id="SM00129">
    <property type="entry name" value="KISc"/>
    <property type="match status" value="1"/>
</dbReference>
<dbReference type="InterPro" id="IPR027640">
    <property type="entry name" value="Kinesin-like_fam"/>
</dbReference>
<dbReference type="AlphaFoldDB" id="A0A1X0NMI8"/>
<dbReference type="InterPro" id="IPR036961">
    <property type="entry name" value="Kinesin_motor_dom_sf"/>
</dbReference>
<dbReference type="PRINTS" id="PR00380">
    <property type="entry name" value="KINESINHEAVY"/>
</dbReference>
<dbReference type="EMBL" id="NBCO01000036">
    <property type="protein sequence ID" value="ORC85340.1"/>
    <property type="molecule type" value="Genomic_DNA"/>
</dbReference>
<evidence type="ECO:0000256" key="3">
    <source>
        <dbReference type="ARBA" id="ARBA00022741"/>
    </source>
</evidence>
<accession>A0A1X0NMI8</accession>
<dbReference type="OrthoDB" id="3176171at2759"/>
<dbReference type="GO" id="GO:0003777">
    <property type="term" value="F:microtubule motor activity"/>
    <property type="evidence" value="ECO:0007669"/>
    <property type="project" value="InterPro"/>
</dbReference>
<dbReference type="SUPFAM" id="SSF52540">
    <property type="entry name" value="P-loop containing nucleoside triphosphate hydrolases"/>
    <property type="match status" value="1"/>
</dbReference>
<dbReference type="GO" id="GO:0007018">
    <property type="term" value="P:microtubule-based movement"/>
    <property type="evidence" value="ECO:0007669"/>
    <property type="project" value="InterPro"/>
</dbReference>
<dbReference type="GO" id="GO:0005874">
    <property type="term" value="C:microtubule"/>
    <property type="evidence" value="ECO:0007669"/>
    <property type="project" value="UniProtKB-KW"/>
</dbReference>
<keyword evidence="11" id="KW-1185">Reference proteome</keyword>
<comment type="caution">
    <text evidence="10">The sequence shown here is derived from an EMBL/GenBank/DDBJ whole genome shotgun (WGS) entry which is preliminary data.</text>
</comment>